<name>A0A521FUT3_9RHOB</name>
<evidence type="ECO:0008006" key="4">
    <source>
        <dbReference type="Google" id="ProtNLM"/>
    </source>
</evidence>
<gene>
    <name evidence="2" type="ORF">SAMN06265221_1525</name>
</gene>
<evidence type="ECO:0000313" key="3">
    <source>
        <dbReference type="Proteomes" id="UP000319014"/>
    </source>
</evidence>
<feature type="region of interest" description="Disordered" evidence="1">
    <location>
        <begin position="43"/>
        <end position="83"/>
    </location>
</feature>
<dbReference type="AlphaFoldDB" id="A0A521FUT3"/>
<dbReference type="Pfam" id="PF09954">
    <property type="entry name" value="DUF2188"/>
    <property type="match status" value="1"/>
</dbReference>
<dbReference type="Proteomes" id="UP000319014">
    <property type="component" value="Unassembled WGS sequence"/>
</dbReference>
<proteinExistence type="predicted"/>
<evidence type="ECO:0000313" key="2">
    <source>
        <dbReference type="EMBL" id="SMO99927.1"/>
    </source>
</evidence>
<dbReference type="EMBL" id="FXTK01000052">
    <property type="protein sequence ID" value="SMO99927.1"/>
    <property type="molecule type" value="Genomic_DNA"/>
</dbReference>
<protein>
    <recommendedName>
        <fullName evidence="4">DUF2188 domain-containing protein</fullName>
    </recommendedName>
</protein>
<keyword evidence="3" id="KW-1185">Reference proteome</keyword>
<reference evidence="2 3" key="1">
    <citation type="submission" date="2017-05" db="EMBL/GenBank/DDBJ databases">
        <authorList>
            <person name="Varghese N."/>
            <person name="Submissions S."/>
        </authorList>
    </citation>
    <scope>NUCLEOTIDE SEQUENCE [LARGE SCALE GENOMIC DNA]</scope>
    <source>
        <strain evidence="2 3">DSM 100094</strain>
    </source>
</reference>
<feature type="compositionally biased region" description="Basic and acidic residues" evidence="1">
    <location>
        <begin position="58"/>
        <end position="83"/>
    </location>
</feature>
<sequence length="83" mass="9316">MTRITYEIVQHDNGWAYKVDDVFSETFETKAAAVAAAQDAAARQELSGENETIQFQDEDGKWHVEDVEGSDRPDVEVDENPKA</sequence>
<dbReference type="RefSeq" id="WP_142665127.1">
    <property type="nucleotide sequence ID" value="NZ_FXTK01000052.1"/>
</dbReference>
<evidence type="ECO:0000256" key="1">
    <source>
        <dbReference type="SAM" id="MobiDB-lite"/>
    </source>
</evidence>
<organism evidence="2 3">
    <name type="scientific">Paracoccus laeviglucosivorans</name>
    <dbReference type="NCBI Taxonomy" id="1197861"/>
    <lineage>
        <taxon>Bacteria</taxon>
        <taxon>Pseudomonadati</taxon>
        <taxon>Pseudomonadota</taxon>
        <taxon>Alphaproteobacteria</taxon>
        <taxon>Rhodobacterales</taxon>
        <taxon>Paracoccaceae</taxon>
        <taxon>Paracoccus</taxon>
    </lineage>
</organism>
<dbReference type="InterPro" id="IPR018691">
    <property type="entry name" value="DUF2188"/>
</dbReference>
<accession>A0A521FUT3</accession>
<dbReference type="OrthoDB" id="7596641at2"/>